<comment type="cofactor">
    <cofactor evidence="5">
        <name>Fe(2+)</name>
        <dbReference type="ChEBI" id="CHEBI:29033"/>
    </cofactor>
</comment>
<sequence>MYMYIAPSILSANFGKFIDEVNRIEEAGADWVHIDIMDGHFVPNLTFGAGVVEALRPNTKMTLDCHLMVSNPEAHVETFANAGADYFTVHYEATSHLHGLIQTIHKHGMKAGVAINPATPVSAIAPILKDVDMILVMTVNPGFGGQSFIESTVDKMAELSTFRAENDANFLIEVDGGINAETAKICAEKGVDAFVAGSYIFNKDDVKQPIDALKMAIK</sequence>
<dbReference type="Proteomes" id="UP000595091">
    <property type="component" value="Chromosome"/>
</dbReference>
<dbReference type="NCBIfam" id="NF004076">
    <property type="entry name" value="PRK05581.1-4"/>
    <property type="match status" value="1"/>
</dbReference>
<feature type="active site" description="Proton donor" evidence="10 12">
    <location>
        <position position="175"/>
    </location>
</feature>
<evidence type="ECO:0000256" key="11">
    <source>
        <dbReference type="PIRNR" id="PIRNR001461"/>
    </source>
</evidence>
<feature type="binding site" evidence="10 14">
    <location>
        <position position="66"/>
    </location>
    <ligand>
        <name>substrate</name>
    </ligand>
</feature>
<dbReference type="InterPro" id="IPR011060">
    <property type="entry name" value="RibuloseP-bd_barrel"/>
</dbReference>
<dbReference type="FunFam" id="3.20.20.70:FF:000004">
    <property type="entry name" value="Ribulose-phosphate 3-epimerase"/>
    <property type="match status" value="1"/>
</dbReference>
<keyword evidence="13" id="KW-0464">Manganese</keyword>
<evidence type="ECO:0000256" key="13">
    <source>
        <dbReference type="PIRSR" id="PIRSR001461-2"/>
    </source>
</evidence>
<dbReference type="Gene3D" id="3.20.20.70">
    <property type="entry name" value="Aldolase class I"/>
    <property type="match status" value="1"/>
</dbReference>
<evidence type="ECO:0000256" key="12">
    <source>
        <dbReference type="PIRSR" id="PIRSR001461-1"/>
    </source>
</evidence>
<evidence type="ECO:0000256" key="5">
    <source>
        <dbReference type="ARBA" id="ARBA00001954"/>
    </source>
</evidence>
<evidence type="ECO:0000256" key="2">
    <source>
        <dbReference type="ARBA" id="ARBA00001936"/>
    </source>
</evidence>
<reference evidence="15 16" key="1">
    <citation type="submission" date="2020-10" db="EMBL/GenBank/DDBJ databases">
        <title>Plasmid carrying two tetracycline resistance determinant.</title>
        <authorList>
            <person name="Yang Q."/>
        </authorList>
    </citation>
    <scope>NUCLEOTIDE SEQUENCE [LARGE SCALE GENOMIC DNA]</scope>
    <source>
        <strain evidence="15 16">T43</strain>
    </source>
</reference>
<dbReference type="PANTHER" id="PTHR11749">
    <property type="entry name" value="RIBULOSE-5-PHOSPHATE-3-EPIMERASE"/>
    <property type="match status" value="1"/>
</dbReference>
<feature type="binding site" evidence="14">
    <location>
        <position position="177"/>
    </location>
    <ligand>
        <name>substrate</name>
    </ligand>
</feature>
<feature type="binding site" evidence="10 13">
    <location>
        <position position="175"/>
    </location>
    <ligand>
        <name>a divalent metal cation</name>
        <dbReference type="ChEBI" id="CHEBI:60240"/>
    </ligand>
</feature>
<proteinExistence type="inferred from homology"/>
<dbReference type="Pfam" id="PF00834">
    <property type="entry name" value="Ribul_P_3_epim"/>
    <property type="match status" value="1"/>
</dbReference>
<comment type="cofactor">
    <cofactor evidence="3">
        <name>Co(2+)</name>
        <dbReference type="ChEBI" id="CHEBI:48828"/>
    </cofactor>
</comment>
<keyword evidence="13" id="KW-0862">Zinc</keyword>
<evidence type="ECO:0000256" key="3">
    <source>
        <dbReference type="ARBA" id="ARBA00001941"/>
    </source>
</evidence>
<feature type="binding site" evidence="10 14">
    <location>
        <begin position="197"/>
        <end position="198"/>
    </location>
    <ligand>
        <name>substrate</name>
    </ligand>
</feature>
<protein>
    <recommendedName>
        <fullName evidence="7 10">Ribulose-phosphate 3-epimerase</fullName>
        <ecNumber evidence="7 10">5.1.3.1</ecNumber>
    </recommendedName>
</protein>
<evidence type="ECO:0000256" key="10">
    <source>
        <dbReference type="HAMAP-Rule" id="MF_02227"/>
    </source>
</evidence>
<feature type="binding site" evidence="10 13">
    <location>
        <position position="66"/>
    </location>
    <ligand>
        <name>a divalent metal cation</name>
        <dbReference type="ChEBI" id="CHEBI:60240"/>
    </ligand>
</feature>
<dbReference type="InterPro" id="IPR000056">
    <property type="entry name" value="Ribul_P_3_epim-like"/>
</dbReference>
<organism evidence="15 16">
    <name type="scientific">Aerococcus urinaeequi</name>
    <dbReference type="NCBI Taxonomy" id="51665"/>
    <lineage>
        <taxon>Bacteria</taxon>
        <taxon>Bacillati</taxon>
        <taxon>Bacillota</taxon>
        <taxon>Bacilli</taxon>
        <taxon>Lactobacillales</taxon>
        <taxon>Aerococcaceae</taxon>
        <taxon>Aerococcus</taxon>
    </lineage>
</organism>
<dbReference type="InterPro" id="IPR013785">
    <property type="entry name" value="Aldolase_TIM"/>
</dbReference>
<dbReference type="InterPro" id="IPR026019">
    <property type="entry name" value="Ribul_P_3_epim"/>
</dbReference>
<comment type="similarity">
    <text evidence="6 10 11">Belongs to the ribulose-phosphate 3-epimerase family.</text>
</comment>
<evidence type="ECO:0000313" key="16">
    <source>
        <dbReference type="Proteomes" id="UP000595091"/>
    </source>
</evidence>
<feature type="binding site" evidence="10">
    <location>
        <begin position="175"/>
        <end position="177"/>
    </location>
    <ligand>
        <name>substrate</name>
    </ligand>
</feature>
<evidence type="ECO:0000256" key="8">
    <source>
        <dbReference type="ARBA" id="ARBA00022723"/>
    </source>
</evidence>
<dbReference type="PROSITE" id="PS01086">
    <property type="entry name" value="RIBUL_P_3_EPIMER_2"/>
    <property type="match status" value="1"/>
</dbReference>
<dbReference type="GO" id="GO:0006098">
    <property type="term" value="P:pentose-phosphate shunt"/>
    <property type="evidence" value="ECO:0007669"/>
    <property type="project" value="UniProtKB-UniRule"/>
</dbReference>
<dbReference type="GO" id="GO:0005737">
    <property type="term" value="C:cytoplasm"/>
    <property type="evidence" value="ECO:0007669"/>
    <property type="project" value="UniProtKB-ARBA"/>
</dbReference>
<gene>
    <name evidence="10" type="primary">rpe</name>
    <name evidence="15" type="ORF">IMX20_06745</name>
</gene>
<evidence type="ECO:0000313" key="15">
    <source>
        <dbReference type="EMBL" id="QOQ78685.1"/>
    </source>
</evidence>
<dbReference type="GO" id="GO:0019323">
    <property type="term" value="P:pentose catabolic process"/>
    <property type="evidence" value="ECO:0007669"/>
    <property type="project" value="UniProtKB-UniRule"/>
</dbReference>
<evidence type="ECO:0000256" key="14">
    <source>
        <dbReference type="PIRSR" id="PIRSR001461-3"/>
    </source>
</evidence>
<dbReference type="HAMAP" id="MF_02227">
    <property type="entry name" value="RPE"/>
    <property type="match status" value="1"/>
</dbReference>
<feature type="binding site" evidence="10 13">
    <location>
        <position position="33"/>
    </location>
    <ligand>
        <name>a divalent metal cation</name>
        <dbReference type="ChEBI" id="CHEBI:60240"/>
    </ligand>
</feature>
<dbReference type="PROSITE" id="PS01085">
    <property type="entry name" value="RIBUL_P_3_EPIMER_1"/>
    <property type="match status" value="1"/>
</dbReference>
<dbReference type="GO" id="GO:0004750">
    <property type="term" value="F:D-ribulose-phosphate 3-epimerase activity"/>
    <property type="evidence" value="ECO:0007669"/>
    <property type="project" value="UniProtKB-UniRule"/>
</dbReference>
<feature type="binding site" evidence="10 14">
    <location>
        <begin position="142"/>
        <end position="145"/>
    </location>
    <ligand>
        <name>substrate</name>
    </ligand>
</feature>
<dbReference type="AlphaFoldDB" id="A0A7M1KR31"/>
<feature type="active site" description="Proton acceptor" evidence="10 12">
    <location>
        <position position="35"/>
    </location>
</feature>
<feature type="binding site" evidence="10 14">
    <location>
        <position position="8"/>
    </location>
    <ligand>
        <name>substrate</name>
    </ligand>
</feature>
<name>A0A7M1KR31_9LACT</name>
<comment type="cofactor">
    <cofactor evidence="10 13">
        <name>a divalent metal cation</name>
        <dbReference type="ChEBI" id="CHEBI:60240"/>
    </cofactor>
    <text evidence="10 13">Binds 1 divalent metal cation per subunit.</text>
</comment>
<feature type="binding site" evidence="10 13">
    <location>
        <position position="35"/>
    </location>
    <ligand>
        <name>a divalent metal cation</name>
        <dbReference type="ChEBI" id="CHEBI:60240"/>
    </ligand>
</feature>
<dbReference type="SUPFAM" id="SSF51366">
    <property type="entry name" value="Ribulose-phoshate binding barrel"/>
    <property type="match status" value="1"/>
</dbReference>
<evidence type="ECO:0000256" key="4">
    <source>
        <dbReference type="ARBA" id="ARBA00001947"/>
    </source>
</evidence>
<dbReference type="CDD" id="cd00429">
    <property type="entry name" value="RPE"/>
    <property type="match status" value="1"/>
</dbReference>
<comment type="catalytic activity">
    <reaction evidence="1 10 11">
        <text>D-ribulose 5-phosphate = D-xylulose 5-phosphate</text>
        <dbReference type="Rhea" id="RHEA:13677"/>
        <dbReference type="ChEBI" id="CHEBI:57737"/>
        <dbReference type="ChEBI" id="CHEBI:58121"/>
        <dbReference type="EC" id="5.1.3.1"/>
    </reaction>
</comment>
<evidence type="ECO:0000256" key="1">
    <source>
        <dbReference type="ARBA" id="ARBA00001782"/>
    </source>
</evidence>
<comment type="pathway">
    <text evidence="10">Carbohydrate degradation.</text>
</comment>
<keyword evidence="10 11" id="KW-0119">Carbohydrate metabolism</keyword>
<keyword evidence="8 10" id="KW-0479">Metal-binding</keyword>
<evidence type="ECO:0000256" key="7">
    <source>
        <dbReference type="ARBA" id="ARBA00013188"/>
    </source>
</evidence>
<dbReference type="EMBL" id="CP063065">
    <property type="protein sequence ID" value="QOQ78685.1"/>
    <property type="molecule type" value="Genomic_DNA"/>
</dbReference>
<keyword evidence="13" id="KW-0170">Cobalt</keyword>
<evidence type="ECO:0000256" key="6">
    <source>
        <dbReference type="ARBA" id="ARBA00009541"/>
    </source>
</evidence>
<accession>A0A7M1KR31</accession>
<dbReference type="EC" id="5.1.3.1" evidence="7 10"/>
<dbReference type="NCBIfam" id="TIGR01163">
    <property type="entry name" value="rpe"/>
    <property type="match status" value="1"/>
</dbReference>
<keyword evidence="9 10" id="KW-0413">Isomerase</keyword>
<dbReference type="PIRSF" id="PIRSF001461">
    <property type="entry name" value="RPE"/>
    <property type="match status" value="1"/>
</dbReference>
<evidence type="ECO:0000256" key="9">
    <source>
        <dbReference type="ARBA" id="ARBA00023235"/>
    </source>
</evidence>
<comment type="function">
    <text evidence="10">Catalyzes the reversible epimerization of D-ribulose 5-phosphate to D-xylulose 5-phosphate.</text>
</comment>
<comment type="cofactor">
    <cofactor evidence="4">
        <name>Zn(2+)</name>
        <dbReference type="ChEBI" id="CHEBI:29105"/>
    </cofactor>
</comment>
<comment type="cofactor">
    <cofactor evidence="2">
        <name>Mn(2+)</name>
        <dbReference type="ChEBI" id="CHEBI:29035"/>
    </cofactor>
</comment>
<dbReference type="GO" id="GO:0046872">
    <property type="term" value="F:metal ion binding"/>
    <property type="evidence" value="ECO:0007669"/>
    <property type="project" value="UniProtKB-UniRule"/>
</dbReference>